<dbReference type="GO" id="GO:0016342">
    <property type="term" value="C:catenin complex"/>
    <property type="evidence" value="ECO:0007669"/>
    <property type="project" value="TreeGrafter"/>
</dbReference>
<dbReference type="InterPro" id="IPR001033">
    <property type="entry name" value="Alpha_catenin"/>
</dbReference>
<reference evidence="7" key="1">
    <citation type="submission" date="2018-10" db="EMBL/GenBank/DDBJ databases">
        <title>Transcriptome assembly of Aceria tosichella (Wheat curl mite) Type 2.</title>
        <authorList>
            <person name="Scully E.D."/>
            <person name="Geib S.M."/>
            <person name="Palmer N.A."/>
            <person name="Gupta A.K."/>
            <person name="Sarath G."/>
            <person name="Tatineni S."/>
        </authorList>
    </citation>
    <scope>NUCLEOTIDE SEQUENCE</scope>
    <source>
        <strain evidence="7">LincolnNE</strain>
    </source>
</reference>
<organism evidence="7">
    <name type="scientific">Aceria tosichella</name>
    <name type="common">wheat curl mite</name>
    <dbReference type="NCBI Taxonomy" id="561515"/>
    <lineage>
        <taxon>Eukaryota</taxon>
        <taxon>Metazoa</taxon>
        <taxon>Ecdysozoa</taxon>
        <taxon>Arthropoda</taxon>
        <taxon>Chelicerata</taxon>
        <taxon>Arachnida</taxon>
        <taxon>Acari</taxon>
        <taxon>Acariformes</taxon>
        <taxon>Trombidiformes</taxon>
        <taxon>Prostigmata</taxon>
        <taxon>Eupodina</taxon>
        <taxon>Eriophyoidea</taxon>
        <taxon>Eriophyidae</taxon>
        <taxon>Eriophyinae</taxon>
        <taxon>Aceriini</taxon>
        <taxon>Aceria</taxon>
    </lineage>
</organism>
<keyword evidence="5" id="KW-0130">Cell adhesion</keyword>
<dbReference type="GO" id="GO:0098609">
    <property type="term" value="P:cell-cell adhesion"/>
    <property type="evidence" value="ECO:0007669"/>
    <property type="project" value="TreeGrafter"/>
</dbReference>
<dbReference type="PRINTS" id="PR00805">
    <property type="entry name" value="ALPHACATENIN"/>
</dbReference>
<dbReference type="SUPFAM" id="SSF47220">
    <property type="entry name" value="alpha-catenin/vinculin-like"/>
    <property type="match status" value="4"/>
</dbReference>
<dbReference type="GO" id="GO:0045296">
    <property type="term" value="F:cadherin binding"/>
    <property type="evidence" value="ECO:0007669"/>
    <property type="project" value="InterPro"/>
</dbReference>
<protein>
    <submittedName>
        <fullName evidence="7">Catenin alpha</fullName>
    </submittedName>
</protein>
<keyword evidence="4" id="KW-0963">Cytoplasm</keyword>
<comment type="subcellular location">
    <subcellularLocation>
        <location evidence="1">Cell junction</location>
    </subcellularLocation>
    <subcellularLocation>
        <location evidence="2">Cytoplasm</location>
    </subcellularLocation>
</comment>
<evidence type="ECO:0000256" key="1">
    <source>
        <dbReference type="ARBA" id="ARBA00004282"/>
    </source>
</evidence>
<dbReference type="PANTHER" id="PTHR18914:SF9">
    <property type="entry name" value="CATENIN ALPHA"/>
    <property type="match status" value="1"/>
</dbReference>
<dbReference type="Gene3D" id="6.10.250.2510">
    <property type="match status" value="1"/>
</dbReference>
<evidence type="ECO:0000256" key="6">
    <source>
        <dbReference type="ARBA" id="ARBA00022949"/>
    </source>
</evidence>
<keyword evidence="6" id="KW-0965">Cell junction</keyword>
<dbReference type="PANTHER" id="PTHR18914">
    <property type="entry name" value="ALPHA CATENIN"/>
    <property type="match status" value="1"/>
</dbReference>
<proteinExistence type="inferred from homology"/>
<dbReference type="AlphaFoldDB" id="A0A6G1S4E4"/>
<dbReference type="InterPro" id="IPR036723">
    <property type="entry name" value="Alpha-catenin/vinculin-like_sf"/>
</dbReference>
<gene>
    <name evidence="7" type="primary">alpha-Cat</name>
    <name evidence="7" type="ORF">g.7490</name>
</gene>
<evidence type="ECO:0000313" key="7">
    <source>
        <dbReference type="EMBL" id="MDE45229.1"/>
    </source>
</evidence>
<evidence type="ECO:0000256" key="3">
    <source>
        <dbReference type="ARBA" id="ARBA00008376"/>
    </source>
</evidence>
<dbReference type="GO" id="GO:0005912">
    <property type="term" value="C:adherens junction"/>
    <property type="evidence" value="ECO:0007669"/>
    <property type="project" value="TreeGrafter"/>
</dbReference>
<evidence type="ECO:0000256" key="2">
    <source>
        <dbReference type="ARBA" id="ARBA00004496"/>
    </source>
</evidence>
<dbReference type="GO" id="GO:0016477">
    <property type="term" value="P:cell migration"/>
    <property type="evidence" value="ECO:0007669"/>
    <property type="project" value="TreeGrafter"/>
</dbReference>
<dbReference type="InterPro" id="IPR006077">
    <property type="entry name" value="Vinculin/catenin"/>
</dbReference>
<evidence type="ECO:0000256" key="5">
    <source>
        <dbReference type="ARBA" id="ARBA00022889"/>
    </source>
</evidence>
<dbReference type="Gene3D" id="1.20.120.230">
    <property type="entry name" value="Alpha-catenin/vinculin-like"/>
    <property type="match status" value="5"/>
</dbReference>
<dbReference type="GO" id="GO:0005737">
    <property type="term" value="C:cytoplasm"/>
    <property type="evidence" value="ECO:0007669"/>
    <property type="project" value="UniProtKB-SubCell"/>
</dbReference>
<comment type="similarity">
    <text evidence="3">Belongs to the vinculin/alpha-catenin family.</text>
</comment>
<sequence length="970" mass="109771">MLNSSEVMNHPPPLPPPPLLAAGHHHVINNNIVNSSIYSNSNLNQINTSGNNNNNNAPVNTFRWDPSNIRITSLAVEKTLEPLVTQITTLVNKTGLSNQAHGQSKKAEVLVATMERAIEIFILKGQEIAAESTTMFNELNAAIDDIRTTGHHMSMMSRKFVEDPCSSTNRADIVKAARPLLLAVTRLLIVADMVDVQRLLDSLRLVEDDLNNLKNASSQQEVLDSKNSLWNHTDKLINEVDMRQPKDERSRFQLAAARAILKKNRTLLLTASKVYVRHPEISETKKNRDFAFAQYCEAVSRINDVAQDKCIYANEFEVNSLEDNLKNIGKLALALDSFDRDIAIDPYIYVESEMRPRLEASLERIITASAAVADFVCSLKDDCRFCRSDKLQERQDLFVDKCNSVRQALQDLLSEYMTNSGSKEPSEGLNRALEQMFKKTRDLRRHLRQAAVDHVSYRFLSEQTLVSSLVDAAKGGDELSVDEYAQALRKNSKMLMDVAYLNCCMSTNEIGVDRVNHCIKQLEKLSSQVINAARILVARTSSKAAAENMEEFQARWTDQVQDMMDALHKIIMIDDLLALSELHTREDKIDGFMALQQDDRDTFMRVGVSLSNRFTSLCKAVESEMNNYEKCPYTESVLKANAAMKKSKDTFDRFYQNILRTFGDKNRSDMNKADYERTTNELIINLKQVRYAVKIYDELDSETEGDYEDNTYETRSKSSIHTDIDEFPGVAGISNTRDAYRFISDEDKEKIAIYVENFRTEKNRFDQEVGKWDDNGNEIIAMAKKMCKIMMDMTDFTRGRGPLKTTMDVINAAKKISECGSELDKIAGLIAEQSPESETKRDLQGYLKEIALYCHQLNITSKVKAEVQNISGNLIVSGLDSATSLIQAAKNLMNAVVSTVKASWVASTMYNQRLNGQAPQQTIVKWEVKVPEKKPLIRKEKSGEAWSRIQRTPRKRNIAPLKILNDFSHS</sequence>
<evidence type="ECO:0000256" key="4">
    <source>
        <dbReference type="ARBA" id="ARBA00022490"/>
    </source>
</evidence>
<dbReference type="Pfam" id="PF01044">
    <property type="entry name" value="Vinculin"/>
    <property type="match status" value="1"/>
</dbReference>
<dbReference type="GO" id="GO:0051015">
    <property type="term" value="F:actin filament binding"/>
    <property type="evidence" value="ECO:0007669"/>
    <property type="project" value="InterPro"/>
</dbReference>
<dbReference type="EMBL" id="GGYP01000458">
    <property type="protein sequence ID" value="MDE45229.1"/>
    <property type="molecule type" value="Transcribed_RNA"/>
</dbReference>
<accession>A0A6G1S4E4</accession>
<dbReference type="GO" id="GO:0008013">
    <property type="term" value="F:beta-catenin binding"/>
    <property type="evidence" value="ECO:0007669"/>
    <property type="project" value="TreeGrafter"/>
</dbReference>
<name>A0A6G1S4E4_9ACAR</name>